<dbReference type="InterPro" id="IPR003439">
    <property type="entry name" value="ABC_transporter-like_ATP-bd"/>
</dbReference>
<dbReference type="GO" id="GO:0016887">
    <property type="term" value="F:ATP hydrolysis activity"/>
    <property type="evidence" value="ECO:0007669"/>
    <property type="project" value="InterPro"/>
</dbReference>
<evidence type="ECO:0000256" key="3">
    <source>
        <dbReference type="ARBA" id="ARBA00022840"/>
    </source>
</evidence>
<evidence type="ECO:0000313" key="6">
    <source>
        <dbReference type="Proteomes" id="UP001169242"/>
    </source>
</evidence>
<dbReference type="GO" id="GO:0005524">
    <property type="term" value="F:ATP binding"/>
    <property type="evidence" value="ECO:0007669"/>
    <property type="project" value="UniProtKB-KW"/>
</dbReference>
<comment type="caution">
    <text evidence="5">The sequence shown here is derived from an EMBL/GenBank/DDBJ whole genome shotgun (WGS) entry which is preliminary data.</text>
</comment>
<protein>
    <submittedName>
        <fullName evidence="5">Dipeptide/oligopeptide/nickel ABC transporter ATP-binding protein</fullName>
    </submittedName>
</protein>
<evidence type="ECO:0000256" key="2">
    <source>
        <dbReference type="ARBA" id="ARBA00022741"/>
    </source>
</evidence>
<dbReference type="PROSITE" id="PS50893">
    <property type="entry name" value="ABC_TRANSPORTER_2"/>
    <property type="match status" value="1"/>
</dbReference>
<dbReference type="InterPro" id="IPR050319">
    <property type="entry name" value="ABC_transp_ATP-bind"/>
</dbReference>
<dbReference type="PANTHER" id="PTHR43776:SF8">
    <property type="entry name" value="ABC TRANSPORTER, ATP-BINDING PROTEIN"/>
    <property type="match status" value="1"/>
</dbReference>
<dbReference type="InterPro" id="IPR027417">
    <property type="entry name" value="P-loop_NTPase"/>
</dbReference>
<dbReference type="CDD" id="cd03257">
    <property type="entry name" value="ABC_NikE_OppD_transporters"/>
    <property type="match status" value="1"/>
</dbReference>
<dbReference type="Gene3D" id="3.40.50.300">
    <property type="entry name" value="P-loop containing nucleotide triphosphate hydrolases"/>
    <property type="match status" value="1"/>
</dbReference>
<accession>A0AA42DRM4</accession>
<organism evidence="5 6">
    <name type="scientific">Holtiella tumoricola</name>
    <dbReference type="NCBI Taxonomy" id="3018743"/>
    <lineage>
        <taxon>Bacteria</taxon>
        <taxon>Bacillati</taxon>
        <taxon>Bacillota</taxon>
        <taxon>Clostridia</taxon>
        <taxon>Lachnospirales</taxon>
        <taxon>Cellulosilyticaceae</taxon>
        <taxon>Holtiella</taxon>
    </lineage>
</organism>
<dbReference type="InterPro" id="IPR017871">
    <property type="entry name" value="ABC_transporter-like_CS"/>
</dbReference>
<feature type="domain" description="ABC transporter" evidence="4">
    <location>
        <begin position="4"/>
        <end position="238"/>
    </location>
</feature>
<reference evidence="5" key="1">
    <citation type="journal article" date="2023" name="Int. J. Syst. Evol. Microbiol.">
        <title>&lt;i&gt;Holtiella tumoricola&lt;/i&gt; gen. nov. sp. nov., isolated from a human clinical sample.</title>
        <authorList>
            <person name="Allen-Vercoe E."/>
            <person name="Daigneault M.C."/>
            <person name="Vancuren S.J."/>
            <person name="Cochrane K."/>
            <person name="O'Neal L.L."/>
            <person name="Sankaranarayanan K."/>
            <person name="Lawson P.A."/>
        </authorList>
    </citation>
    <scope>NUCLEOTIDE SEQUENCE</scope>
    <source>
        <strain evidence="5">CC70A</strain>
    </source>
</reference>
<keyword evidence="6" id="KW-1185">Reference proteome</keyword>
<dbReference type="PROSITE" id="PS00211">
    <property type="entry name" value="ABC_TRANSPORTER_1"/>
    <property type="match status" value="1"/>
</dbReference>
<dbReference type="SUPFAM" id="SSF52540">
    <property type="entry name" value="P-loop containing nucleoside triphosphate hydrolases"/>
    <property type="match status" value="1"/>
</dbReference>
<evidence type="ECO:0000313" key="5">
    <source>
        <dbReference type="EMBL" id="MDA3734048.1"/>
    </source>
</evidence>
<evidence type="ECO:0000256" key="1">
    <source>
        <dbReference type="ARBA" id="ARBA00022448"/>
    </source>
</evidence>
<dbReference type="RefSeq" id="WP_242847695.1">
    <property type="nucleotide sequence ID" value="NZ_JAQIFT010000069.1"/>
</dbReference>
<dbReference type="GO" id="GO:0055085">
    <property type="term" value="P:transmembrane transport"/>
    <property type="evidence" value="ECO:0007669"/>
    <property type="project" value="UniProtKB-ARBA"/>
</dbReference>
<name>A0AA42DRM4_9FIRM</name>
<sequence length="238" mass="26879">MEGLIAEHISKTYLESHGLSFEALKNISIKLEPGSFTCLVGESGSGKSTLARLLVGLEHPDTGKIFLDGEDTTNWNAEDWRKHRRKIQAVFQDTGGTLNPMLSVRRNVEEAMINLTDMTRKQRRERIGELMELTHMDSRLLNVPARQLSGGEQRRLSLIRAMSIYPRYLVLDEVLSGLDFISAEAVMTVLEQYHKEFECAFLLITHDIDSAYRLSDTILTIQCGQIIRVGIKNTKKGS</sequence>
<dbReference type="Pfam" id="PF00005">
    <property type="entry name" value="ABC_tran"/>
    <property type="match status" value="1"/>
</dbReference>
<proteinExistence type="predicted"/>
<keyword evidence="2" id="KW-0547">Nucleotide-binding</keyword>
<dbReference type="SMART" id="SM00382">
    <property type="entry name" value="AAA"/>
    <property type="match status" value="1"/>
</dbReference>
<dbReference type="Proteomes" id="UP001169242">
    <property type="component" value="Unassembled WGS sequence"/>
</dbReference>
<keyword evidence="3 5" id="KW-0067">ATP-binding</keyword>
<dbReference type="InterPro" id="IPR003593">
    <property type="entry name" value="AAA+_ATPase"/>
</dbReference>
<dbReference type="AlphaFoldDB" id="A0AA42DRM4"/>
<keyword evidence="1" id="KW-0813">Transport</keyword>
<evidence type="ECO:0000259" key="4">
    <source>
        <dbReference type="PROSITE" id="PS50893"/>
    </source>
</evidence>
<dbReference type="EMBL" id="JAQIFT010000069">
    <property type="protein sequence ID" value="MDA3734048.1"/>
    <property type="molecule type" value="Genomic_DNA"/>
</dbReference>
<gene>
    <name evidence="5" type="ORF">PBV87_21470</name>
</gene>
<dbReference type="PANTHER" id="PTHR43776">
    <property type="entry name" value="TRANSPORT ATP-BINDING PROTEIN"/>
    <property type="match status" value="1"/>
</dbReference>